<reference evidence="2" key="1">
    <citation type="submission" date="2020-12" db="EMBL/GenBank/DDBJ databases">
        <title>Metabolic potential, ecology and presence of endohyphal bacteria is reflected in genomic diversity of Mucoromycotina.</title>
        <authorList>
            <person name="Muszewska A."/>
            <person name="Okrasinska A."/>
            <person name="Steczkiewicz K."/>
            <person name="Drgas O."/>
            <person name="Orlowska M."/>
            <person name="Perlinska-Lenart U."/>
            <person name="Aleksandrzak-Piekarczyk T."/>
            <person name="Szatraj K."/>
            <person name="Zielenkiewicz U."/>
            <person name="Pilsyk S."/>
            <person name="Malc E."/>
            <person name="Mieczkowski P."/>
            <person name="Kruszewska J.S."/>
            <person name="Biernat P."/>
            <person name="Pawlowska J."/>
        </authorList>
    </citation>
    <scope>NUCLEOTIDE SEQUENCE</scope>
    <source>
        <strain evidence="2">WA0000017839</strain>
    </source>
</reference>
<proteinExistence type="predicted"/>
<evidence type="ECO:0000259" key="1">
    <source>
        <dbReference type="Pfam" id="PF00144"/>
    </source>
</evidence>
<accession>A0A8H7V834</accession>
<dbReference type="Proteomes" id="UP000603453">
    <property type="component" value="Unassembled WGS sequence"/>
</dbReference>
<gene>
    <name evidence="2" type="ORF">INT47_011964</name>
</gene>
<dbReference type="EMBL" id="JAEPRD010000042">
    <property type="protein sequence ID" value="KAG2204669.1"/>
    <property type="molecule type" value="Genomic_DNA"/>
</dbReference>
<dbReference type="SUPFAM" id="SSF56601">
    <property type="entry name" value="beta-lactamase/transpeptidase-like"/>
    <property type="match status" value="1"/>
</dbReference>
<dbReference type="AlphaFoldDB" id="A0A8H7V834"/>
<dbReference type="OrthoDB" id="5946976at2759"/>
<organism evidence="2 3">
    <name type="scientific">Mucor saturninus</name>
    <dbReference type="NCBI Taxonomy" id="64648"/>
    <lineage>
        <taxon>Eukaryota</taxon>
        <taxon>Fungi</taxon>
        <taxon>Fungi incertae sedis</taxon>
        <taxon>Mucoromycota</taxon>
        <taxon>Mucoromycotina</taxon>
        <taxon>Mucoromycetes</taxon>
        <taxon>Mucorales</taxon>
        <taxon>Mucorineae</taxon>
        <taxon>Mucoraceae</taxon>
        <taxon>Mucor</taxon>
    </lineage>
</organism>
<evidence type="ECO:0000313" key="3">
    <source>
        <dbReference type="Proteomes" id="UP000603453"/>
    </source>
</evidence>
<dbReference type="InterPro" id="IPR012338">
    <property type="entry name" value="Beta-lactam/transpept-like"/>
</dbReference>
<sequence length="276" mass="31825">MVSVIVAQLVEQWLLSYNERISTYWPEFSQGNKENVTIEDLMRHKSGLGDLNEPLSYYNASDLDKLADALAKQRHNFDGKPVHAYPAFTQGWIQNEIIRRVDPQHRTLYDFVREFMDKWGSEWYLKQYATEGLDISRIAPFYPIPKYQQYAHLIATVLNPFKDSSLIFASFNKDSFAYRSLVNPYISLNTNIQKLNPKHRSIEIPSYSGHTNADSGEPDLFTKGTTFEESTQVMGDYETDAIIPNDVMNNLRDGLVLFPNDFLNIPDYDKESDLIG</sequence>
<comment type="caution">
    <text evidence="2">The sequence shown here is derived from an EMBL/GenBank/DDBJ whole genome shotgun (WGS) entry which is preliminary data.</text>
</comment>
<dbReference type="InterPro" id="IPR052907">
    <property type="entry name" value="Beta-lactamase/esterase"/>
</dbReference>
<keyword evidence="3" id="KW-1185">Reference proteome</keyword>
<evidence type="ECO:0000313" key="2">
    <source>
        <dbReference type="EMBL" id="KAG2204669.1"/>
    </source>
</evidence>
<feature type="domain" description="Beta-lactamase-related" evidence="1">
    <location>
        <begin position="2"/>
        <end position="114"/>
    </location>
</feature>
<dbReference type="InterPro" id="IPR001466">
    <property type="entry name" value="Beta-lactam-related"/>
</dbReference>
<dbReference type="Gene3D" id="3.40.710.10">
    <property type="entry name" value="DD-peptidase/beta-lactamase superfamily"/>
    <property type="match status" value="1"/>
</dbReference>
<dbReference type="Pfam" id="PF00144">
    <property type="entry name" value="Beta-lactamase"/>
    <property type="match status" value="1"/>
</dbReference>
<name>A0A8H7V834_9FUNG</name>
<dbReference type="PANTHER" id="PTHR43319">
    <property type="entry name" value="BETA-LACTAMASE-RELATED"/>
    <property type="match status" value="1"/>
</dbReference>
<feature type="non-terminal residue" evidence="2">
    <location>
        <position position="1"/>
    </location>
</feature>
<dbReference type="PANTHER" id="PTHR43319:SF3">
    <property type="entry name" value="BETA-LACTAMASE-RELATED DOMAIN-CONTAINING PROTEIN"/>
    <property type="match status" value="1"/>
</dbReference>
<protein>
    <recommendedName>
        <fullName evidence="1">Beta-lactamase-related domain-containing protein</fullName>
    </recommendedName>
</protein>